<gene>
    <name evidence="4" type="ORF">DHV22_17050</name>
</gene>
<dbReference type="Gene3D" id="3.90.550.10">
    <property type="entry name" value="Spore Coat Polysaccharide Biosynthesis Protein SpsA, Chain A"/>
    <property type="match status" value="1"/>
</dbReference>
<feature type="domain" description="Glycosyltransferase 2-like" evidence="3">
    <location>
        <begin position="2"/>
        <end position="137"/>
    </location>
</feature>
<evidence type="ECO:0000256" key="2">
    <source>
        <dbReference type="ARBA" id="ARBA00022679"/>
    </source>
</evidence>
<dbReference type="GO" id="GO:0016758">
    <property type="term" value="F:hexosyltransferase activity"/>
    <property type="evidence" value="ECO:0007669"/>
    <property type="project" value="UniProtKB-ARBA"/>
</dbReference>
<dbReference type="PANTHER" id="PTHR22916:SF51">
    <property type="entry name" value="GLYCOSYLTRANSFERASE EPSH-RELATED"/>
    <property type="match status" value="1"/>
</dbReference>
<dbReference type="InterPro" id="IPR001173">
    <property type="entry name" value="Glyco_trans_2-like"/>
</dbReference>
<dbReference type="InterPro" id="IPR029044">
    <property type="entry name" value="Nucleotide-diphossugar_trans"/>
</dbReference>
<evidence type="ECO:0000256" key="1">
    <source>
        <dbReference type="ARBA" id="ARBA00022676"/>
    </source>
</evidence>
<evidence type="ECO:0000313" key="4">
    <source>
        <dbReference type="EMBL" id="HCY83183.1"/>
    </source>
</evidence>
<name>A0A3D6BVC8_9FLAO</name>
<dbReference type="Proteomes" id="UP000263268">
    <property type="component" value="Unassembled WGS sequence"/>
</dbReference>
<reference evidence="4 5" key="1">
    <citation type="journal article" date="2018" name="Nat. Biotechnol.">
        <title>A standardized bacterial taxonomy based on genome phylogeny substantially revises the tree of life.</title>
        <authorList>
            <person name="Parks D.H."/>
            <person name="Chuvochina M."/>
            <person name="Waite D.W."/>
            <person name="Rinke C."/>
            <person name="Skarshewski A."/>
            <person name="Chaumeil P.A."/>
            <person name="Hugenholtz P."/>
        </authorList>
    </citation>
    <scope>NUCLEOTIDE SEQUENCE [LARGE SCALE GENOMIC DNA]</scope>
    <source>
        <strain evidence="4">UBA10227</strain>
    </source>
</reference>
<dbReference type="AlphaFoldDB" id="A0A3D6BVC8"/>
<feature type="non-terminal residue" evidence="4">
    <location>
        <position position="190"/>
    </location>
</feature>
<proteinExistence type="predicted"/>
<dbReference type="PANTHER" id="PTHR22916">
    <property type="entry name" value="GLYCOSYLTRANSFERASE"/>
    <property type="match status" value="1"/>
</dbReference>
<dbReference type="SUPFAM" id="SSF53448">
    <property type="entry name" value="Nucleotide-diphospho-sugar transferases"/>
    <property type="match status" value="1"/>
</dbReference>
<evidence type="ECO:0000313" key="5">
    <source>
        <dbReference type="Proteomes" id="UP000263268"/>
    </source>
</evidence>
<protein>
    <recommendedName>
        <fullName evidence="3">Glycosyltransferase 2-like domain-containing protein</fullName>
    </recommendedName>
</protein>
<organism evidence="4 5">
    <name type="scientific">Xanthomarina gelatinilytica</name>
    <dbReference type="NCBI Taxonomy" id="1137281"/>
    <lineage>
        <taxon>Bacteria</taxon>
        <taxon>Pseudomonadati</taxon>
        <taxon>Bacteroidota</taxon>
        <taxon>Flavobacteriia</taxon>
        <taxon>Flavobacteriales</taxon>
        <taxon>Flavobacteriaceae</taxon>
        <taxon>Xanthomarina</taxon>
    </lineage>
</organism>
<accession>A0A3D6BVC8</accession>
<sequence length="190" mass="21951">MVDDGSKDNVSGEINIWVKKDSRFKYIYQDNEGVSSARNKGLDHATGDYILFFDPDDLFSTNALENLISLAKDDIDIIIGKNAITNGQNYDIVEYLVHYSKPLQKVSNQDKNLIKIVVEEPIICVAWNKLYRRDFLKTHNLKFKKGVLHEDELWFFETLFKANAVIFNNEPTYFYNVTNLNSVINNMGLK</sequence>
<keyword evidence="2" id="KW-0808">Transferase</keyword>
<keyword evidence="1" id="KW-0328">Glycosyltransferase</keyword>
<comment type="caution">
    <text evidence="4">The sequence shown here is derived from an EMBL/GenBank/DDBJ whole genome shotgun (WGS) entry which is preliminary data.</text>
</comment>
<evidence type="ECO:0000259" key="3">
    <source>
        <dbReference type="Pfam" id="PF00535"/>
    </source>
</evidence>
<dbReference type="CDD" id="cd00761">
    <property type="entry name" value="Glyco_tranf_GTA_type"/>
    <property type="match status" value="1"/>
</dbReference>
<dbReference type="Pfam" id="PF00535">
    <property type="entry name" value="Glycos_transf_2"/>
    <property type="match status" value="1"/>
</dbReference>
<dbReference type="EMBL" id="DPRK01000271">
    <property type="protein sequence ID" value="HCY83183.1"/>
    <property type="molecule type" value="Genomic_DNA"/>
</dbReference>